<reference evidence="1 2" key="1">
    <citation type="submission" date="2019-08" db="EMBL/GenBank/DDBJ databases">
        <title>Draft genome sequences of two oriental melons (Cucumis melo L. var makuwa).</title>
        <authorList>
            <person name="Kwon S.-Y."/>
        </authorList>
    </citation>
    <scope>NUCLEOTIDE SEQUENCE [LARGE SCALE GENOMIC DNA]</scope>
    <source>
        <strain evidence="2">cv. SW 3</strain>
        <tissue evidence="1">Leaf</tissue>
    </source>
</reference>
<accession>A0A5A7TK23</accession>
<comment type="caution">
    <text evidence="1">The sequence shown here is derived from an EMBL/GenBank/DDBJ whole genome shotgun (WGS) entry which is preliminary data.</text>
</comment>
<protein>
    <submittedName>
        <fullName evidence="1">Uncharacterized protein</fullName>
    </submittedName>
</protein>
<proteinExistence type="predicted"/>
<dbReference type="AlphaFoldDB" id="A0A5A7TK23"/>
<dbReference type="Proteomes" id="UP000321393">
    <property type="component" value="Unassembled WGS sequence"/>
</dbReference>
<evidence type="ECO:0000313" key="2">
    <source>
        <dbReference type="Proteomes" id="UP000321393"/>
    </source>
</evidence>
<sequence length="70" mass="7705">MLGARYSVVMLMGYVVDWNCMSMDLEVTVSTRLMCASFGSTRLMCASFGSTRLICKGTARGRPTRGRKDA</sequence>
<organism evidence="1 2">
    <name type="scientific">Cucumis melo var. makuwa</name>
    <name type="common">Oriental melon</name>
    <dbReference type="NCBI Taxonomy" id="1194695"/>
    <lineage>
        <taxon>Eukaryota</taxon>
        <taxon>Viridiplantae</taxon>
        <taxon>Streptophyta</taxon>
        <taxon>Embryophyta</taxon>
        <taxon>Tracheophyta</taxon>
        <taxon>Spermatophyta</taxon>
        <taxon>Magnoliopsida</taxon>
        <taxon>eudicotyledons</taxon>
        <taxon>Gunneridae</taxon>
        <taxon>Pentapetalae</taxon>
        <taxon>rosids</taxon>
        <taxon>fabids</taxon>
        <taxon>Cucurbitales</taxon>
        <taxon>Cucurbitaceae</taxon>
        <taxon>Benincaseae</taxon>
        <taxon>Cucumis</taxon>
    </lineage>
</organism>
<dbReference type="EMBL" id="SSTE01015080">
    <property type="protein sequence ID" value="KAA0043622.1"/>
    <property type="molecule type" value="Genomic_DNA"/>
</dbReference>
<gene>
    <name evidence="1" type="ORF">E6C27_scaffold320G00630</name>
</gene>
<evidence type="ECO:0000313" key="1">
    <source>
        <dbReference type="EMBL" id="KAA0043622.1"/>
    </source>
</evidence>
<name>A0A5A7TK23_CUCMM</name>